<proteinExistence type="predicted"/>
<comment type="caution">
    <text evidence="1">The sequence shown here is derived from an EMBL/GenBank/DDBJ whole genome shotgun (WGS) entry which is preliminary data.</text>
</comment>
<dbReference type="PANTHER" id="PTHR36336">
    <property type="entry name" value="OS09G0560400 PROTEIN"/>
    <property type="match status" value="1"/>
</dbReference>
<dbReference type="EMBL" id="JACGWJ010000021">
    <property type="protein sequence ID" value="KAL0336250.1"/>
    <property type="molecule type" value="Genomic_DNA"/>
</dbReference>
<dbReference type="PANTHER" id="PTHR36336:SF1">
    <property type="entry name" value="OS09G0560400 PROTEIN"/>
    <property type="match status" value="1"/>
</dbReference>
<accession>A0AAW2N025</accession>
<dbReference type="AlphaFoldDB" id="A0AAW2N025"/>
<name>A0AAW2N025_SESRA</name>
<gene>
    <name evidence="1" type="ORF">Sradi_4836900</name>
</gene>
<reference evidence="1" key="2">
    <citation type="journal article" date="2024" name="Plant">
        <title>Genomic evolution and insights into agronomic trait innovations of Sesamum species.</title>
        <authorList>
            <person name="Miao H."/>
            <person name="Wang L."/>
            <person name="Qu L."/>
            <person name="Liu H."/>
            <person name="Sun Y."/>
            <person name="Le M."/>
            <person name="Wang Q."/>
            <person name="Wei S."/>
            <person name="Zheng Y."/>
            <person name="Lin W."/>
            <person name="Duan Y."/>
            <person name="Cao H."/>
            <person name="Xiong S."/>
            <person name="Wang X."/>
            <person name="Wei L."/>
            <person name="Li C."/>
            <person name="Ma Q."/>
            <person name="Ju M."/>
            <person name="Zhao R."/>
            <person name="Li G."/>
            <person name="Mu C."/>
            <person name="Tian Q."/>
            <person name="Mei H."/>
            <person name="Zhang T."/>
            <person name="Gao T."/>
            <person name="Zhang H."/>
        </authorList>
    </citation>
    <scope>NUCLEOTIDE SEQUENCE</scope>
    <source>
        <strain evidence="1">G02</strain>
    </source>
</reference>
<organism evidence="1">
    <name type="scientific">Sesamum radiatum</name>
    <name type="common">Black benniseed</name>
    <dbReference type="NCBI Taxonomy" id="300843"/>
    <lineage>
        <taxon>Eukaryota</taxon>
        <taxon>Viridiplantae</taxon>
        <taxon>Streptophyta</taxon>
        <taxon>Embryophyta</taxon>
        <taxon>Tracheophyta</taxon>
        <taxon>Spermatophyta</taxon>
        <taxon>Magnoliopsida</taxon>
        <taxon>eudicotyledons</taxon>
        <taxon>Gunneridae</taxon>
        <taxon>Pentapetalae</taxon>
        <taxon>asterids</taxon>
        <taxon>lamiids</taxon>
        <taxon>Lamiales</taxon>
        <taxon>Pedaliaceae</taxon>
        <taxon>Sesamum</taxon>
    </lineage>
</organism>
<reference evidence="1" key="1">
    <citation type="submission" date="2020-06" db="EMBL/GenBank/DDBJ databases">
        <authorList>
            <person name="Li T."/>
            <person name="Hu X."/>
            <person name="Zhang T."/>
            <person name="Song X."/>
            <person name="Zhang H."/>
            <person name="Dai N."/>
            <person name="Sheng W."/>
            <person name="Hou X."/>
            <person name="Wei L."/>
        </authorList>
    </citation>
    <scope>NUCLEOTIDE SEQUENCE</scope>
    <source>
        <strain evidence="1">G02</strain>
        <tissue evidence="1">Leaf</tissue>
    </source>
</reference>
<evidence type="ECO:0000313" key="1">
    <source>
        <dbReference type="EMBL" id="KAL0336250.1"/>
    </source>
</evidence>
<protein>
    <submittedName>
        <fullName evidence="1">Uncharacterized protein</fullName>
    </submittedName>
</protein>
<sequence length="174" mass="19448">MGFKETPGGGNVTFDCSPSGPCIPCSRSEKSDEKYRCSETGYRIRLKCFPSGSGAKDSESFKERKPRATLEVTDLGVNQHDTDVVISATRQRTLLDHSSKSKGRSNAYVTYRSCIPAVNEEKISVLGFENKAQESDRVRQLRVVHEIWGNDGTLELCKMLMEFTAVNKSVLRQF</sequence>